<protein>
    <submittedName>
        <fullName evidence="3">3-phytase</fullName>
    </submittedName>
</protein>
<dbReference type="Gene3D" id="2.120.10.30">
    <property type="entry name" value="TolB, C-terminal domain"/>
    <property type="match status" value="2"/>
</dbReference>
<evidence type="ECO:0000313" key="3">
    <source>
        <dbReference type="EMBL" id="RXJ74798.1"/>
    </source>
</evidence>
<keyword evidence="1" id="KW-0732">Signal</keyword>
<name>A0A4V1LTD3_9GAMM</name>
<dbReference type="GO" id="GO:0016158">
    <property type="term" value="F:inositol hexakisphosphate 3-phosphatase activity"/>
    <property type="evidence" value="ECO:0007669"/>
    <property type="project" value="InterPro"/>
</dbReference>
<dbReference type="Proteomes" id="UP000290287">
    <property type="component" value="Unassembled WGS sequence"/>
</dbReference>
<comment type="caution">
    <text evidence="3">The sequence shown here is derived from an EMBL/GenBank/DDBJ whole genome shotgun (WGS) entry which is preliminary data.</text>
</comment>
<feature type="domain" description="BPP" evidence="2">
    <location>
        <begin position="16"/>
        <end position="333"/>
    </location>
</feature>
<dbReference type="OrthoDB" id="8696437at2"/>
<evidence type="ECO:0000259" key="2">
    <source>
        <dbReference type="PROSITE" id="PS51662"/>
    </source>
</evidence>
<feature type="chain" id="PRO_5020554068" evidence="1">
    <location>
        <begin position="24"/>
        <end position="691"/>
    </location>
</feature>
<reference evidence="3 4" key="1">
    <citation type="submission" date="2017-10" db="EMBL/GenBank/DDBJ databases">
        <title>Nyctiphanis sp. nov., isolated from the stomach of the euphausiid Nyctiphanes simplex (Hansen, 1911) in the Gulf of California.</title>
        <authorList>
            <person name="Gomez-Gil B."/>
            <person name="Aguilar-Mendez M."/>
            <person name="Lopez-Cortes A."/>
            <person name="Gomez-Gutierrez J."/>
            <person name="Roque A."/>
            <person name="Lang E."/>
            <person name="Gonzalez-Castillo A."/>
        </authorList>
    </citation>
    <scope>NUCLEOTIDE SEQUENCE [LARGE SCALE GENOMIC DNA]</scope>
    <source>
        <strain evidence="3 4">CAIM 600</strain>
    </source>
</reference>
<sequence length="691" mass="74288">MKRMGLSLIAASILVANISSATAQQTMAQVVKSSVATSTSYDDIADAAFWRNPENQQQSLLAATLEGDGLAIYDHNGQEVFHAEGEEFQGADIRYGFTDTNGTAVDVLAVAMPDKESVAFFSIGADTQSPVKSLGTLAVDIKPEGVCLYKNITTGELTATVFADGGALSQYKLQLTNSGIASAITDDKGEPIAVRKVNVGGDISACVVDDQTATLYVAEQDIGIWAYGSDAENVKDRRLVDAVKPLGNLGEIEALDLVYGKNDEGYVIAADEVVGFNLYSRNNGNQYAGTFSVDGVDEAKGVTVGFDGLWVANTEADKPVYEKVTYAELSTSVQGWLPESNILSHTELAVQNVSLVKATGETLEVDDDGDAADDPAFWLNPEDASKSLIIATNKQGGLMAYDLDGNELQYLDEGEPNNVDIRQNVKDWNGETFSLAVATNRELNTITLYRIVAATDGQAPIQKLTAVGNNVHEESPELISSLGEVYGICLYQDKNGTAHVFANGKGGDVEHWQLTFTKDGVAGEIVRNWSLASQPEGCVADDETGTLYLGEEDRGIWIYNADAKAETKGTMMAEIDNKTLVEDVEGLTLYNNGIEKFLIASSQGNNTYVVYDIDNNHKNIGTFAIIGNDQLGVDGASDTDGIDVIPGNLSAAFPEGMFIAQDWYNIDGGYKTENQNFKLVSWKDIRQTLQP</sequence>
<dbReference type="SUPFAM" id="SSF50956">
    <property type="entry name" value="Thermostable phytase (3-phytase)"/>
    <property type="match status" value="2"/>
</dbReference>
<dbReference type="EMBL" id="PEIB01000001">
    <property type="protein sequence ID" value="RXJ74798.1"/>
    <property type="molecule type" value="Genomic_DNA"/>
</dbReference>
<proteinExistence type="predicted"/>
<feature type="domain" description="BPP" evidence="2">
    <location>
        <begin position="346"/>
        <end position="689"/>
    </location>
</feature>
<dbReference type="InterPro" id="IPR003431">
    <property type="entry name" value="B-propeller_Phytase"/>
</dbReference>
<dbReference type="InterPro" id="IPR011042">
    <property type="entry name" value="6-blade_b-propeller_TolB-like"/>
</dbReference>
<feature type="signal peptide" evidence="1">
    <location>
        <begin position="1"/>
        <end position="23"/>
    </location>
</feature>
<dbReference type="RefSeq" id="WP_129120687.1">
    <property type="nucleotide sequence ID" value="NZ_PEIB01000001.1"/>
</dbReference>
<accession>A0A4V1LTD3</accession>
<dbReference type="AlphaFoldDB" id="A0A4V1LTD3"/>
<gene>
    <name evidence="3" type="ORF">CS022_00820</name>
</gene>
<evidence type="ECO:0000313" key="4">
    <source>
        <dbReference type="Proteomes" id="UP000290287"/>
    </source>
</evidence>
<evidence type="ECO:0000256" key="1">
    <source>
        <dbReference type="SAM" id="SignalP"/>
    </source>
</evidence>
<dbReference type="Pfam" id="PF02333">
    <property type="entry name" value="Phytase"/>
    <property type="match status" value="2"/>
</dbReference>
<organism evidence="3 4">
    <name type="scientific">Veronia nyctiphanis</name>
    <dbReference type="NCBI Taxonomy" id="1278244"/>
    <lineage>
        <taxon>Bacteria</taxon>
        <taxon>Pseudomonadati</taxon>
        <taxon>Pseudomonadota</taxon>
        <taxon>Gammaproteobacteria</taxon>
        <taxon>Vibrionales</taxon>
        <taxon>Vibrionaceae</taxon>
        <taxon>Veronia</taxon>
    </lineage>
</organism>
<keyword evidence="4" id="KW-1185">Reference proteome</keyword>
<dbReference type="PROSITE" id="PS51662">
    <property type="entry name" value="BP_PHYTASE"/>
    <property type="match status" value="2"/>
</dbReference>